<dbReference type="PhylomeDB" id="B4K335"/>
<evidence type="ECO:0000313" key="3">
    <source>
        <dbReference type="Proteomes" id="UP000001070"/>
    </source>
</evidence>
<dbReference type="PANTHER" id="PTHR21253">
    <property type="entry name" value="F-BOX ONLY PROTEIN 11-RELATED"/>
    <property type="match status" value="1"/>
</dbReference>
<dbReference type="OMA" id="HECASFM"/>
<dbReference type="AlphaFoldDB" id="B4K335"/>
<name>B4K335_DROGR</name>
<dbReference type="Pfam" id="PF07841">
    <property type="entry name" value="DM4_12"/>
    <property type="match status" value="1"/>
</dbReference>
<dbReference type="InParanoid" id="B4K335"/>
<gene>
    <name evidence="2" type="primary">Dgri\GH23842</name>
    <name evidence="2" type="ORF">Dgri_GH23842</name>
</gene>
<reference evidence="2 3" key="1">
    <citation type="journal article" date="2007" name="Nature">
        <title>Evolution of genes and genomes on the Drosophila phylogeny.</title>
        <authorList>
            <consortium name="Drosophila 12 Genomes Consortium"/>
            <person name="Clark A.G."/>
            <person name="Eisen M.B."/>
            <person name="Smith D.R."/>
            <person name="Bergman C.M."/>
            <person name="Oliver B."/>
            <person name="Markow T.A."/>
            <person name="Kaufman T.C."/>
            <person name="Kellis M."/>
            <person name="Gelbart W."/>
            <person name="Iyer V.N."/>
            <person name="Pollard D.A."/>
            <person name="Sackton T.B."/>
            <person name="Larracuente A.M."/>
            <person name="Singh N.D."/>
            <person name="Abad J.P."/>
            <person name="Abt D.N."/>
            <person name="Adryan B."/>
            <person name="Aguade M."/>
            <person name="Akashi H."/>
            <person name="Anderson W.W."/>
            <person name="Aquadro C.F."/>
            <person name="Ardell D.H."/>
            <person name="Arguello R."/>
            <person name="Artieri C.G."/>
            <person name="Barbash D.A."/>
            <person name="Barker D."/>
            <person name="Barsanti P."/>
            <person name="Batterham P."/>
            <person name="Batzoglou S."/>
            <person name="Begun D."/>
            <person name="Bhutkar A."/>
            <person name="Blanco E."/>
            <person name="Bosak S.A."/>
            <person name="Bradley R.K."/>
            <person name="Brand A.D."/>
            <person name="Brent M.R."/>
            <person name="Brooks A.N."/>
            <person name="Brown R.H."/>
            <person name="Butlin R.K."/>
            <person name="Caggese C."/>
            <person name="Calvi B.R."/>
            <person name="Bernardo de Carvalho A."/>
            <person name="Caspi A."/>
            <person name="Castrezana S."/>
            <person name="Celniker S.E."/>
            <person name="Chang J.L."/>
            <person name="Chapple C."/>
            <person name="Chatterji S."/>
            <person name="Chinwalla A."/>
            <person name="Civetta A."/>
            <person name="Clifton S.W."/>
            <person name="Comeron J.M."/>
            <person name="Costello J.C."/>
            <person name="Coyne J.A."/>
            <person name="Daub J."/>
            <person name="David R.G."/>
            <person name="Delcher A.L."/>
            <person name="Delehaunty K."/>
            <person name="Do C.B."/>
            <person name="Ebling H."/>
            <person name="Edwards K."/>
            <person name="Eickbush T."/>
            <person name="Evans J.D."/>
            <person name="Filipski A."/>
            <person name="Findeiss S."/>
            <person name="Freyhult E."/>
            <person name="Fulton L."/>
            <person name="Fulton R."/>
            <person name="Garcia A.C."/>
            <person name="Gardiner A."/>
            <person name="Garfield D.A."/>
            <person name="Garvin B.E."/>
            <person name="Gibson G."/>
            <person name="Gilbert D."/>
            <person name="Gnerre S."/>
            <person name="Godfrey J."/>
            <person name="Good R."/>
            <person name="Gotea V."/>
            <person name="Gravely B."/>
            <person name="Greenberg A.J."/>
            <person name="Griffiths-Jones S."/>
            <person name="Gross S."/>
            <person name="Guigo R."/>
            <person name="Gustafson E.A."/>
            <person name="Haerty W."/>
            <person name="Hahn M.W."/>
            <person name="Halligan D.L."/>
            <person name="Halpern A.L."/>
            <person name="Halter G.M."/>
            <person name="Han M.V."/>
            <person name="Heger A."/>
            <person name="Hillier L."/>
            <person name="Hinrichs A.S."/>
            <person name="Holmes I."/>
            <person name="Hoskins R.A."/>
            <person name="Hubisz M.J."/>
            <person name="Hultmark D."/>
            <person name="Huntley M.A."/>
            <person name="Jaffe D.B."/>
            <person name="Jagadeeshan S."/>
            <person name="Jeck W.R."/>
            <person name="Johnson J."/>
            <person name="Jones C.D."/>
            <person name="Jordan W.C."/>
            <person name="Karpen G.H."/>
            <person name="Kataoka E."/>
            <person name="Keightley P.D."/>
            <person name="Kheradpour P."/>
            <person name="Kirkness E.F."/>
            <person name="Koerich L.B."/>
            <person name="Kristiansen K."/>
            <person name="Kudrna D."/>
            <person name="Kulathinal R.J."/>
            <person name="Kumar S."/>
            <person name="Kwok R."/>
            <person name="Lander E."/>
            <person name="Langley C.H."/>
            <person name="Lapoint R."/>
            <person name="Lazzaro B.P."/>
            <person name="Lee S.J."/>
            <person name="Levesque L."/>
            <person name="Li R."/>
            <person name="Lin C.F."/>
            <person name="Lin M.F."/>
            <person name="Lindblad-Toh K."/>
            <person name="Llopart A."/>
            <person name="Long M."/>
            <person name="Low L."/>
            <person name="Lozovsky E."/>
            <person name="Lu J."/>
            <person name="Luo M."/>
            <person name="Machado C.A."/>
            <person name="Makalowski W."/>
            <person name="Marzo M."/>
            <person name="Matsuda M."/>
            <person name="Matzkin L."/>
            <person name="McAllister B."/>
            <person name="McBride C.S."/>
            <person name="McKernan B."/>
            <person name="McKernan K."/>
            <person name="Mendez-Lago M."/>
            <person name="Minx P."/>
            <person name="Mollenhauer M.U."/>
            <person name="Montooth K."/>
            <person name="Mount S.M."/>
            <person name="Mu X."/>
            <person name="Myers E."/>
            <person name="Negre B."/>
            <person name="Newfeld S."/>
            <person name="Nielsen R."/>
            <person name="Noor M.A."/>
            <person name="O'Grady P."/>
            <person name="Pachter L."/>
            <person name="Papaceit M."/>
            <person name="Parisi M.J."/>
            <person name="Parisi M."/>
            <person name="Parts L."/>
            <person name="Pedersen J.S."/>
            <person name="Pesole G."/>
            <person name="Phillippy A.M."/>
            <person name="Ponting C.P."/>
            <person name="Pop M."/>
            <person name="Porcelli D."/>
            <person name="Powell J.R."/>
            <person name="Prohaska S."/>
            <person name="Pruitt K."/>
            <person name="Puig M."/>
            <person name="Quesneville H."/>
            <person name="Ram K.R."/>
            <person name="Rand D."/>
            <person name="Rasmussen M.D."/>
            <person name="Reed L.K."/>
            <person name="Reenan R."/>
            <person name="Reily A."/>
            <person name="Remington K.A."/>
            <person name="Rieger T.T."/>
            <person name="Ritchie M.G."/>
            <person name="Robin C."/>
            <person name="Rogers Y.H."/>
            <person name="Rohde C."/>
            <person name="Rozas J."/>
            <person name="Rubenfield M.J."/>
            <person name="Ruiz A."/>
            <person name="Russo S."/>
            <person name="Salzberg S.L."/>
            <person name="Sanchez-Gracia A."/>
            <person name="Saranga D.J."/>
            <person name="Sato H."/>
            <person name="Schaeffer S.W."/>
            <person name="Schatz M.C."/>
            <person name="Schlenke T."/>
            <person name="Schwartz R."/>
            <person name="Segarra C."/>
            <person name="Singh R.S."/>
            <person name="Sirot L."/>
            <person name="Sirota M."/>
            <person name="Sisneros N.B."/>
            <person name="Smith C.D."/>
            <person name="Smith T.F."/>
            <person name="Spieth J."/>
            <person name="Stage D.E."/>
            <person name="Stark A."/>
            <person name="Stephan W."/>
            <person name="Strausberg R.L."/>
            <person name="Strempel S."/>
            <person name="Sturgill D."/>
            <person name="Sutton G."/>
            <person name="Sutton G.G."/>
            <person name="Tao W."/>
            <person name="Teichmann S."/>
            <person name="Tobari Y.N."/>
            <person name="Tomimura Y."/>
            <person name="Tsolas J.M."/>
            <person name="Valente V.L."/>
            <person name="Venter E."/>
            <person name="Venter J.C."/>
            <person name="Vicario S."/>
            <person name="Vieira F.G."/>
            <person name="Vilella A.J."/>
            <person name="Villasante A."/>
            <person name="Walenz B."/>
            <person name="Wang J."/>
            <person name="Wasserman M."/>
            <person name="Watts T."/>
            <person name="Wilson D."/>
            <person name="Wilson R.K."/>
            <person name="Wing R.A."/>
            <person name="Wolfner M.F."/>
            <person name="Wong A."/>
            <person name="Wong G.K."/>
            <person name="Wu C.I."/>
            <person name="Wu G."/>
            <person name="Yamamoto D."/>
            <person name="Yang H.P."/>
            <person name="Yang S.P."/>
            <person name="Yorke J.A."/>
            <person name="Yoshida K."/>
            <person name="Zdobnov E."/>
            <person name="Zhang P."/>
            <person name="Zhang Y."/>
            <person name="Zimin A.V."/>
            <person name="Baldwin J."/>
            <person name="Abdouelleil A."/>
            <person name="Abdulkadir J."/>
            <person name="Abebe A."/>
            <person name="Abera B."/>
            <person name="Abreu J."/>
            <person name="Acer S.C."/>
            <person name="Aftuck L."/>
            <person name="Alexander A."/>
            <person name="An P."/>
            <person name="Anderson E."/>
            <person name="Anderson S."/>
            <person name="Arachi H."/>
            <person name="Azer M."/>
            <person name="Bachantsang P."/>
            <person name="Barry A."/>
            <person name="Bayul T."/>
            <person name="Berlin A."/>
            <person name="Bessette D."/>
            <person name="Bloom T."/>
            <person name="Blye J."/>
            <person name="Boguslavskiy L."/>
            <person name="Bonnet C."/>
            <person name="Boukhgalter B."/>
            <person name="Bourzgui I."/>
            <person name="Brown A."/>
            <person name="Cahill P."/>
            <person name="Channer S."/>
            <person name="Cheshatsang Y."/>
            <person name="Chuda L."/>
            <person name="Citroen M."/>
            <person name="Collymore A."/>
            <person name="Cooke P."/>
            <person name="Costello M."/>
            <person name="D'Aco K."/>
            <person name="Daza R."/>
            <person name="De Haan G."/>
            <person name="DeGray S."/>
            <person name="DeMaso C."/>
            <person name="Dhargay N."/>
            <person name="Dooley K."/>
            <person name="Dooley E."/>
            <person name="Doricent M."/>
            <person name="Dorje P."/>
            <person name="Dorjee K."/>
            <person name="Dupes A."/>
            <person name="Elong R."/>
            <person name="Falk J."/>
            <person name="Farina A."/>
            <person name="Faro S."/>
            <person name="Ferguson D."/>
            <person name="Fisher S."/>
            <person name="Foley C.D."/>
            <person name="Franke A."/>
            <person name="Friedrich D."/>
            <person name="Gadbois L."/>
            <person name="Gearin G."/>
            <person name="Gearin C.R."/>
            <person name="Giannoukos G."/>
            <person name="Goode T."/>
            <person name="Graham J."/>
            <person name="Grandbois E."/>
            <person name="Grewal S."/>
            <person name="Gyaltsen K."/>
            <person name="Hafez N."/>
            <person name="Hagos B."/>
            <person name="Hall J."/>
            <person name="Henson C."/>
            <person name="Hollinger A."/>
            <person name="Honan T."/>
            <person name="Huard M.D."/>
            <person name="Hughes L."/>
            <person name="Hurhula B."/>
            <person name="Husby M.E."/>
            <person name="Kamat A."/>
            <person name="Kanga B."/>
            <person name="Kashin S."/>
            <person name="Khazanovich D."/>
            <person name="Kisner P."/>
            <person name="Lance K."/>
            <person name="Lara M."/>
            <person name="Lee W."/>
            <person name="Lennon N."/>
            <person name="Letendre F."/>
            <person name="LeVine R."/>
            <person name="Lipovsky A."/>
            <person name="Liu X."/>
            <person name="Liu J."/>
            <person name="Liu S."/>
            <person name="Lokyitsang T."/>
            <person name="Lokyitsang Y."/>
            <person name="Lubonja R."/>
            <person name="Lui A."/>
            <person name="MacDonald P."/>
            <person name="Magnisalis V."/>
            <person name="Maru K."/>
            <person name="Matthews C."/>
            <person name="McCusker W."/>
            <person name="McDonough S."/>
            <person name="Mehta T."/>
            <person name="Meldrim J."/>
            <person name="Meneus L."/>
            <person name="Mihai O."/>
            <person name="Mihalev A."/>
            <person name="Mihova T."/>
            <person name="Mittelman R."/>
            <person name="Mlenga V."/>
            <person name="Montmayeur A."/>
            <person name="Mulrain L."/>
            <person name="Navidi A."/>
            <person name="Naylor J."/>
            <person name="Negash T."/>
            <person name="Nguyen T."/>
            <person name="Nguyen N."/>
            <person name="Nicol R."/>
            <person name="Norbu C."/>
            <person name="Norbu N."/>
            <person name="Novod N."/>
            <person name="O'Neill B."/>
            <person name="Osman S."/>
            <person name="Markiewicz E."/>
            <person name="Oyono O.L."/>
            <person name="Patti C."/>
            <person name="Phunkhang P."/>
            <person name="Pierre F."/>
            <person name="Priest M."/>
            <person name="Raghuraman S."/>
            <person name="Rege F."/>
            <person name="Reyes R."/>
            <person name="Rise C."/>
            <person name="Rogov P."/>
            <person name="Ross K."/>
            <person name="Ryan E."/>
            <person name="Settipalli S."/>
            <person name="Shea T."/>
            <person name="Sherpa N."/>
            <person name="Shi L."/>
            <person name="Shih D."/>
            <person name="Sparrow T."/>
            <person name="Spaulding J."/>
            <person name="Stalker J."/>
            <person name="Stange-Thomann N."/>
            <person name="Stavropoulos S."/>
            <person name="Stone C."/>
            <person name="Strader C."/>
            <person name="Tesfaye S."/>
            <person name="Thomson T."/>
            <person name="Thoulutsang Y."/>
            <person name="Thoulutsang D."/>
            <person name="Topham K."/>
            <person name="Topping I."/>
            <person name="Tsamla T."/>
            <person name="Vassiliev H."/>
            <person name="Vo A."/>
            <person name="Wangchuk T."/>
            <person name="Wangdi T."/>
            <person name="Weiand M."/>
            <person name="Wilkinson J."/>
            <person name="Wilson A."/>
            <person name="Yadav S."/>
            <person name="Young G."/>
            <person name="Yu Q."/>
            <person name="Zembek L."/>
            <person name="Zhong D."/>
            <person name="Zimmer A."/>
            <person name="Zwirko Z."/>
            <person name="Jaffe D.B."/>
            <person name="Alvarez P."/>
            <person name="Brockman W."/>
            <person name="Butler J."/>
            <person name="Chin C."/>
            <person name="Gnerre S."/>
            <person name="Grabherr M."/>
            <person name="Kleber M."/>
            <person name="Mauceli E."/>
            <person name="MacCallum I."/>
        </authorList>
    </citation>
    <scope>NUCLEOTIDE SEQUENCE [LARGE SCALE GENOMIC DNA]</scope>
    <source>
        <strain evidence="3">Tucson 15287-2541.00</strain>
    </source>
</reference>
<dbReference type="InterPro" id="IPR006631">
    <property type="entry name" value="DM4_12"/>
</dbReference>
<feature type="signal peptide" evidence="1">
    <location>
        <begin position="1"/>
        <end position="23"/>
    </location>
</feature>
<proteinExistence type="predicted"/>
<protein>
    <submittedName>
        <fullName evidence="2">GH23842</fullName>
    </submittedName>
</protein>
<feature type="chain" id="PRO_5002813254" evidence="1">
    <location>
        <begin position="24"/>
        <end position="403"/>
    </location>
</feature>
<dbReference type="SMART" id="SM00718">
    <property type="entry name" value="DM4_12"/>
    <property type="match status" value="1"/>
</dbReference>
<dbReference type="FunCoup" id="B4K335">
    <property type="interactions" value="18"/>
</dbReference>
<sequence length="403" mass="45478">MGNRIVLLLVELLLVVSLTLANAANNSSFSSDSFNNSNSSNRAVSYLRKESFNPHLLHRQKRWLIFELGATISLTGSSTKSLLDPVPSSLLFLFEVAVIYPLPAGIEDWFPRRKGRPKPVPPPPPPVVPPPPPPSLALPVPNPVVPVPVAQQRLIVPLSPADPVHSFYYTYPQAILGQRKSHVNQVHSGCPASKLVKDPYAILGQRKSHVNQVHSGCPASKLVKDPYGNYYCRPTAVSRRLRRELERNGANLLNQGLSPNGMLFDLLAMLSEIHQYNPRYCIMRTLCEARHLLAPPGESLFHDIFRILLRYVHPEIAHKPTYHKAFTTGHSLHELRFVLSMPRSEVVEYEPQAHHHYDRIYRRSKRHSRDCHELYPGCQFSLLAMALGKYVTAPAQFNKLNFM</sequence>
<evidence type="ECO:0000256" key="1">
    <source>
        <dbReference type="SAM" id="SignalP"/>
    </source>
</evidence>
<keyword evidence="1" id="KW-0732">Signal</keyword>
<dbReference type="PANTHER" id="PTHR21253:SF0">
    <property type="entry name" value="F-BOX ONLY PROTEIN 11-RELATED"/>
    <property type="match status" value="1"/>
</dbReference>
<accession>B4K335</accession>
<dbReference type="OrthoDB" id="8180611at2759"/>
<keyword evidence="3" id="KW-1185">Reference proteome</keyword>
<dbReference type="eggNOG" id="ENOG502QQEE">
    <property type="taxonomic scope" value="Eukaryota"/>
</dbReference>
<evidence type="ECO:0000313" key="2">
    <source>
        <dbReference type="EMBL" id="EDV90426.1"/>
    </source>
</evidence>
<organism evidence="3">
    <name type="scientific">Drosophila grimshawi</name>
    <name type="common">Hawaiian fruit fly</name>
    <name type="synonym">Idiomyia grimshawi</name>
    <dbReference type="NCBI Taxonomy" id="7222"/>
    <lineage>
        <taxon>Eukaryota</taxon>
        <taxon>Metazoa</taxon>
        <taxon>Ecdysozoa</taxon>
        <taxon>Arthropoda</taxon>
        <taxon>Hexapoda</taxon>
        <taxon>Insecta</taxon>
        <taxon>Pterygota</taxon>
        <taxon>Neoptera</taxon>
        <taxon>Endopterygota</taxon>
        <taxon>Diptera</taxon>
        <taxon>Brachycera</taxon>
        <taxon>Muscomorpha</taxon>
        <taxon>Ephydroidea</taxon>
        <taxon>Drosophilidae</taxon>
        <taxon>Drosophila</taxon>
        <taxon>Hawaiian Drosophila</taxon>
    </lineage>
</organism>
<dbReference type="Proteomes" id="UP000001070">
    <property type="component" value="Unassembled WGS sequence"/>
</dbReference>
<dbReference type="HOGENOM" id="CLU_071910_0_0_1"/>
<dbReference type="EMBL" id="CH920701">
    <property type="protein sequence ID" value="EDV90426.1"/>
    <property type="molecule type" value="Genomic_DNA"/>
</dbReference>